<dbReference type="InterPro" id="IPR013083">
    <property type="entry name" value="Znf_RING/FYVE/PHD"/>
</dbReference>
<evidence type="ECO:0000256" key="1">
    <source>
        <dbReference type="PROSITE-ProRule" id="PRU00175"/>
    </source>
</evidence>
<name>A0ABR4A560_9LECA</name>
<dbReference type="SUPFAM" id="SSF57850">
    <property type="entry name" value="RING/U-box"/>
    <property type="match status" value="1"/>
</dbReference>
<feature type="compositionally biased region" description="Polar residues" evidence="2">
    <location>
        <begin position="92"/>
        <end position="103"/>
    </location>
</feature>
<dbReference type="CDD" id="cd16449">
    <property type="entry name" value="RING-HC"/>
    <property type="match status" value="1"/>
</dbReference>
<dbReference type="Gene3D" id="3.30.40.10">
    <property type="entry name" value="Zinc/RING finger domain, C3HC4 (zinc finger)"/>
    <property type="match status" value="1"/>
</dbReference>
<dbReference type="InterPro" id="IPR001841">
    <property type="entry name" value="Znf_RING"/>
</dbReference>
<keyword evidence="1" id="KW-0863">Zinc-finger</keyword>
<feature type="region of interest" description="Disordered" evidence="2">
    <location>
        <begin position="92"/>
        <end position="138"/>
    </location>
</feature>
<organism evidence="4 5">
    <name type="scientific">Stereocaulon virgatum</name>
    <dbReference type="NCBI Taxonomy" id="373712"/>
    <lineage>
        <taxon>Eukaryota</taxon>
        <taxon>Fungi</taxon>
        <taxon>Dikarya</taxon>
        <taxon>Ascomycota</taxon>
        <taxon>Pezizomycotina</taxon>
        <taxon>Lecanoromycetes</taxon>
        <taxon>OSLEUM clade</taxon>
        <taxon>Lecanoromycetidae</taxon>
        <taxon>Lecanorales</taxon>
        <taxon>Lecanorineae</taxon>
        <taxon>Stereocaulaceae</taxon>
        <taxon>Stereocaulon</taxon>
    </lineage>
</organism>
<reference evidence="4 5" key="1">
    <citation type="submission" date="2024-09" db="EMBL/GenBank/DDBJ databases">
        <title>Rethinking Asexuality: The Enigmatic Case of Functional Sexual Genes in Lepraria (Stereocaulaceae).</title>
        <authorList>
            <person name="Doellman M."/>
            <person name="Sun Y."/>
            <person name="Barcenas-Pena A."/>
            <person name="Lumbsch H.T."/>
            <person name="Grewe F."/>
        </authorList>
    </citation>
    <scope>NUCLEOTIDE SEQUENCE [LARGE SCALE GENOMIC DNA]</scope>
    <source>
        <strain evidence="4 5">Mercado 3170</strain>
    </source>
</reference>
<keyword evidence="1" id="KW-0862">Zinc</keyword>
<evidence type="ECO:0000313" key="4">
    <source>
        <dbReference type="EMBL" id="KAL2040203.1"/>
    </source>
</evidence>
<dbReference type="Proteomes" id="UP001590950">
    <property type="component" value="Unassembled WGS sequence"/>
</dbReference>
<evidence type="ECO:0000259" key="3">
    <source>
        <dbReference type="PROSITE" id="PS50089"/>
    </source>
</evidence>
<keyword evidence="5" id="KW-1185">Reference proteome</keyword>
<proteinExistence type="predicted"/>
<comment type="caution">
    <text evidence="4">The sequence shown here is derived from an EMBL/GenBank/DDBJ whole genome shotgun (WGS) entry which is preliminary data.</text>
</comment>
<evidence type="ECO:0000313" key="5">
    <source>
        <dbReference type="Proteomes" id="UP001590950"/>
    </source>
</evidence>
<dbReference type="EMBL" id="JBEFKJ010000022">
    <property type="protein sequence ID" value="KAL2040203.1"/>
    <property type="molecule type" value="Genomic_DNA"/>
</dbReference>
<gene>
    <name evidence="4" type="ORF">N7G274_007106</name>
</gene>
<evidence type="ECO:0000256" key="2">
    <source>
        <dbReference type="SAM" id="MobiDB-lite"/>
    </source>
</evidence>
<accession>A0ABR4A560</accession>
<dbReference type="PROSITE" id="PS50089">
    <property type="entry name" value="ZF_RING_2"/>
    <property type="match status" value="1"/>
</dbReference>
<feature type="region of interest" description="Disordered" evidence="2">
    <location>
        <begin position="254"/>
        <end position="320"/>
    </location>
</feature>
<feature type="domain" description="RING-type" evidence="3">
    <location>
        <begin position="167"/>
        <end position="216"/>
    </location>
</feature>
<sequence length="350" mass="38038">MAHLGGPATRPSKVPQFPTCAPVDVLLKPTDLAHLSNVQELKKARWTEGVTSLWHVVDSSTPGSAAYKNAYIKLVRITNAVKEAYDKHSTASLFTGPNDSTAPNGYEPEAKNAGLRLRPSNTSKSGESSIPDAGDGKRAQRMNLGDANLATKEFVNLAEVPDCFINCDLCNNAFSIEELAGQGFTVYPVRLPVCGHICCYDCARMYISHSRCPDCDTNLGEPTQALAFIDQQIQKSRQYLVASFNDRLQNGLIQAPPGSPILGPEEPKESISMTDEYDDDETISDGVSEPNETDVSAGLNGTSTPSDAVPEQASHGTWRGINTIPEEDLEATYTLLDMRYQYSTPSPYRT</sequence>
<feature type="compositionally biased region" description="Polar residues" evidence="2">
    <location>
        <begin position="119"/>
        <end position="128"/>
    </location>
</feature>
<protein>
    <recommendedName>
        <fullName evidence="3">RING-type domain-containing protein</fullName>
    </recommendedName>
</protein>
<keyword evidence="1" id="KW-0479">Metal-binding</keyword>